<evidence type="ECO:0000313" key="2">
    <source>
        <dbReference type="Proteomes" id="UP000798662"/>
    </source>
</evidence>
<sequence length="557" mass="54430">MVKVPSISGAAVAAVTTMARIASSRAGPANGGGGGGGGSSLGGADIQALSGAYERAILRMAAGAGEEGGGERRVAASGTTLSLVTSPSDADVVSAAVRLARSRAAPRRGRLLLRAGRAGGEGCRGGHSPSSRRSRFLARICPSRRRAAAEAAASEAAAADADNVAAAKAGPRLAAATGGADGGEASVPRGHHRLTAASPSPLHSPAAAASADSQHKAVVAAEWVVGLEANRSDVLVVPSADVDVDLHGRYPVSAVSSASASSSSSPPGSPGATAAVAVGRRHGCGKTTHGGAPLGTSPPTSASALSASSAGSSSTGGGAPAAAAVRSMHAPPSPSAPAAAHRLAAVLKSASADDGYVALSHAAARRREASAAPPPRLPGVSPGATAGCGPTTTCRSASPTVPVVAAALAAAPARLGLRPPENSVDSYNVHVTYAPDEFVAFLDRRSAPRAPRLPWVARWVPGRHPPPTLREEAGGGGDAGRGEEGGLAAGGPSWANEWGSTVGPAAATAAAHTTPAAAEPSSPSAARPPLASKPPAIRRVADVLARGRRQRQPVSTV</sequence>
<organism evidence="1 2">
    <name type="scientific">Pyropia yezoensis</name>
    <name type="common">Susabi-nori</name>
    <name type="synonym">Porphyra yezoensis</name>
    <dbReference type="NCBI Taxonomy" id="2788"/>
    <lineage>
        <taxon>Eukaryota</taxon>
        <taxon>Rhodophyta</taxon>
        <taxon>Bangiophyceae</taxon>
        <taxon>Bangiales</taxon>
        <taxon>Bangiaceae</taxon>
        <taxon>Pyropia</taxon>
    </lineage>
</organism>
<accession>A0ACC3CAF8</accession>
<dbReference type="Proteomes" id="UP000798662">
    <property type="component" value="Chromosome 3"/>
</dbReference>
<gene>
    <name evidence="1" type="ORF">I4F81_009766</name>
</gene>
<name>A0ACC3CAF8_PYRYE</name>
<evidence type="ECO:0000313" key="1">
    <source>
        <dbReference type="EMBL" id="KAK1867259.1"/>
    </source>
</evidence>
<reference evidence="1" key="1">
    <citation type="submission" date="2019-11" db="EMBL/GenBank/DDBJ databases">
        <title>Nori genome reveals adaptations in red seaweeds to the harsh intertidal environment.</title>
        <authorList>
            <person name="Wang D."/>
            <person name="Mao Y."/>
        </authorList>
    </citation>
    <scope>NUCLEOTIDE SEQUENCE</scope>
    <source>
        <tissue evidence="1">Gametophyte</tissue>
    </source>
</reference>
<keyword evidence="2" id="KW-1185">Reference proteome</keyword>
<proteinExistence type="predicted"/>
<comment type="caution">
    <text evidence="1">The sequence shown here is derived from an EMBL/GenBank/DDBJ whole genome shotgun (WGS) entry which is preliminary data.</text>
</comment>
<protein>
    <submittedName>
        <fullName evidence="1">Uncharacterized protein</fullName>
    </submittedName>
</protein>
<dbReference type="EMBL" id="CM020620">
    <property type="protein sequence ID" value="KAK1867259.1"/>
    <property type="molecule type" value="Genomic_DNA"/>
</dbReference>